<reference evidence="7" key="1">
    <citation type="submission" date="2021-02" db="EMBL/GenBank/DDBJ databases">
        <authorList>
            <person name="Nowell W R."/>
        </authorList>
    </citation>
    <scope>NUCLEOTIDE SEQUENCE</scope>
</reference>
<dbReference type="Proteomes" id="UP000663828">
    <property type="component" value="Unassembled WGS sequence"/>
</dbReference>
<dbReference type="SUPFAM" id="SSF51445">
    <property type="entry name" value="(Trans)glycosidases"/>
    <property type="match status" value="1"/>
</dbReference>
<dbReference type="InterPro" id="IPR002772">
    <property type="entry name" value="Glyco_hydro_3_C"/>
</dbReference>
<dbReference type="GO" id="GO:0009044">
    <property type="term" value="F:xylan 1,4-beta-xylosidase activity"/>
    <property type="evidence" value="ECO:0007669"/>
    <property type="project" value="InterPro"/>
</dbReference>
<evidence type="ECO:0000256" key="1">
    <source>
        <dbReference type="ARBA" id="ARBA00005336"/>
    </source>
</evidence>
<dbReference type="SUPFAM" id="SSF52279">
    <property type="entry name" value="Beta-D-glucan exohydrolase, C-terminal domain"/>
    <property type="match status" value="1"/>
</dbReference>
<name>A0A814VX26_ADIRI</name>
<proteinExistence type="inferred from homology"/>
<gene>
    <name evidence="7" type="ORF">XAT740_LOCUS23121</name>
</gene>
<accession>A0A814VX26</accession>
<dbReference type="Gene3D" id="3.40.50.1700">
    <property type="entry name" value="Glycoside hydrolase family 3 C-terminal domain"/>
    <property type="match status" value="1"/>
</dbReference>
<dbReference type="InterPro" id="IPR017853">
    <property type="entry name" value="GH"/>
</dbReference>
<feature type="chain" id="PRO_5032401441" description="Fibronectin type III-like domain-containing protein" evidence="5">
    <location>
        <begin position="20"/>
        <end position="764"/>
    </location>
</feature>
<dbReference type="PANTHER" id="PTHR42721:SF3">
    <property type="entry name" value="BETA-D-XYLOSIDASE 5-RELATED"/>
    <property type="match status" value="1"/>
</dbReference>
<evidence type="ECO:0000256" key="4">
    <source>
        <dbReference type="ARBA" id="ARBA00023295"/>
    </source>
</evidence>
<evidence type="ECO:0000313" key="8">
    <source>
        <dbReference type="Proteomes" id="UP000663828"/>
    </source>
</evidence>
<comment type="similarity">
    <text evidence="1">Belongs to the glycosyl hydrolase 3 family.</text>
</comment>
<dbReference type="InterPro" id="IPR044993">
    <property type="entry name" value="BXL"/>
</dbReference>
<evidence type="ECO:0000256" key="3">
    <source>
        <dbReference type="ARBA" id="ARBA00022801"/>
    </source>
</evidence>
<evidence type="ECO:0000256" key="2">
    <source>
        <dbReference type="ARBA" id="ARBA00022729"/>
    </source>
</evidence>
<dbReference type="Pfam" id="PF14310">
    <property type="entry name" value="Fn3-like"/>
    <property type="match status" value="1"/>
</dbReference>
<dbReference type="Gene3D" id="3.20.20.300">
    <property type="entry name" value="Glycoside hydrolase, family 3, N-terminal domain"/>
    <property type="match status" value="1"/>
</dbReference>
<dbReference type="GO" id="GO:0045493">
    <property type="term" value="P:xylan catabolic process"/>
    <property type="evidence" value="ECO:0007669"/>
    <property type="project" value="InterPro"/>
</dbReference>
<dbReference type="Pfam" id="PF01915">
    <property type="entry name" value="Glyco_hydro_3_C"/>
    <property type="match status" value="1"/>
</dbReference>
<dbReference type="Gene3D" id="2.60.40.10">
    <property type="entry name" value="Immunoglobulins"/>
    <property type="match status" value="1"/>
</dbReference>
<dbReference type="InterPro" id="IPR001764">
    <property type="entry name" value="Glyco_hydro_3_N"/>
</dbReference>
<dbReference type="Pfam" id="PF00933">
    <property type="entry name" value="Glyco_hydro_3"/>
    <property type="match status" value="1"/>
</dbReference>
<keyword evidence="3" id="KW-0378">Hydrolase</keyword>
<dbReference type="PANTHER" id="PTHR42721">
    <property type="entry name" value="SUGAR HYDROLASE-RELATED"/>
    <property type="match status" value="1"/>
</dbReference>
<dbReference type="InterPro" id="IPR036962">
    <property type="entry name" value="Glyco_hydro_3_N_sf"/>
</dbReference>
<dbReference type="InterPro" id="IPR013783">
    <property type="entry name" value="Ig-like_fold"/>
</dbReference>
<keyword evidence="8" id="KW-1185">Reference proteome</keyword>
<keyword evidence="4" id="KW-0326">Glycosidase</keyword>
<organism evidence="7 8">
    <name type="scientific">Adineta ricciae</name>
    <name type="common">Rotifer</name>
    <dbReference type="NCBI Taxonomy" id="249248"/>
    <lineage>
        <taxon>Eukaryota</taxon>
        <taxon>Metazoa</taxon>
        <taxon>Spiralia</taxon>
        <taxon>Gnathifera</taxon>
        <taxon>Rotifera</taxon>
        <taxon>Eurotatoria</taxon>
        <taxon>Bdelloidea</taxon>
        <taxon>Adinetida</taxon>
        <taxon>Adinetidae</taxon>
        <taxon>Adineta</taxon>
    </lineage>
</organism>
<dbReference type="AlphaFoldDB" id="A0A814VX26"/>
<evidence type="ECO:0000313" key="7">
    <source>
        <dbReference type="EMBL" id="CAF1191103.1"/>
    </source>
</evidence>
<dbReference type="GO" id="GO:0031222">
    <property type="term" value="P:arabinan catabolic process"/>
    <property type="evidence" value="ECO:0007669"/>
    <property type="project" value="TreeGrafter"/>
</dbReference>
<dbReference type="InterPro" id="IPR036881">
    <property type="entry name" value="Glyco_hydro_3_C_sf"/>
</dbReference>
<sequence length="764" mass="85408">MYALVRIFLIKIVFVYSQSDHFPDCASGPLSKFPICDQTIPSRERAADLISRMTIDEKISQMITTASAIPRLGLPQYEWWSEALHGLAFSPGVSFNGSISAATSFPMPINFGASFNMRLVHRMANIISTEARAFNNEGQAGLTFFTPTVNIFRDPRWGRGQETPGEDPFLVAEYAYALVQGLQGGEDARYLKIAADCKAYNAYDLENWNGTDRFHFNAIISDQDLVETYLPPFEKCIRDARVASIMCSYNSINGIPNCANQFELEILARESFHLDGFVVSDCGAISTIMYAHNYTSTVEETVAVALHAGTDLNCGYFYYNYTKQALEKQTIVEADIDRALERTFNILIRLGWFDPPEQQYYRQLTKDNVDTHEARQLSLESAQEGIVLLKNMNQSLPLDRNRLLNKRIALIGPTANATELMQGSYFGKAPFLIDPVTAIKALTTGKSIDVQFVYGCKINGSDESGFSAAIELARTADVVIFFGGLDQTIESETIDRVSIAMPDIQLALLQQLERVVQSPIRVVIMSGSGLDLTYVRDSPRFGSLIWMGYAGQSGGLAIANVIFGEYNPAGRLPITIYPASYVDAVSMFDMQMRPSKNNPGRTYKFYTGEAVYEFGTGLSYTTFHYSWSNDTAQRSYSISSLIENKNDAHRVLIRSFRVNVTNIGTMPGDDVILAFVKVSNTVIDGPILPIKQLFGFDRIHLGINETKEVFFPLNVEHLLIVEQDGTKWLYPGTYNVLIGQQLVYAIELYGPFIQWQSKRQFSSS</sequence>
<dbReference type="SMART" id="SM01217">
    <property type="entry name" value="Fn3_like"/>
    <property type="match status" value="1"/>
</dbReference>
<keyword evidence="2 5" id="KW-0732">Signal</keyword>
<feature type="signal peptide" evidence="5">
    <location>
        <begin position="1"/>
        <end position="19"/>
    </location>
</feature>
<evidence type="ECO:0000256" key="5">
    <source>
        <dbReference type="SAM" id="SignalP"/>
    </source>
</evidence>
<protein>
    <recommendedName>
        <fullName evidence="6">Fibronectin type III-like domain-containing protein</fullName>
    </recommendedName>
</protein>
<evidence type="ECO:0000259" key="6">
    <source>
        <dbReference type="SMART" id="SM01217"/>
    </source>
</evidence>
<dbReference type="EMBL" id="CAJNOR010001735">
    <property type="protein sequence ID" value="CAF1191103.1"/>
    <property type="molecule type" value="Genomic_DNA"/>
</dbReference>
<dbReference type="GO" id="GO:0046556">
    <property type="term" value="F:alpha-L-arabinofuranosidase activity"/>
    <property type="evidence" value="ECO:0007669"/>
    <property type="project" value="TreeGrafter"/>
</dbReference>
<dbReference type="InterPro" id="IPR026891">
    <property type="entry name" value="Fn3-like"/>
</dbReference>
<feature type="domain" description="Fibronectin type III-like" evidence="6">
    <location>
        <begin position="670"/>
        <end position="742"/>
    </location>
</feature>
<comment type="caution">
    <text evidence="7">The sequence shown here is derived from an EMBL/GenBank/DDBJ whole genome shotgun (WGS) entry which is preliminary data.</text>
</comment>